<dbReference type="AlphaFoldDB" id="W6PSN6"/>
<dbReference type="EMBL" id="HG792015">
    <property type="protein sequence ID" value="CDM26870.1"/>
    <property type="molecule type" value="Genomic_DNA"/>
</dbReference>
<proteinExistence type="predicted"/>
<gene>
    <name evidence="1" type="ORF">PROQFM164_S01g000679</name>
</gene>
<evidence type="ECO:0000313" key="1">
    <source>
        <dbReference type="EMBL" id="CDM26870.1"/>
    </source>
</evidence>
<dbReference type="OMA" id="NAGWRCG"/>
<dbReference type="Proteomes" id="UP000030686">
    <property type="component" value="Unassembled WGS sequence"/>
</dbReference>
<organism evidence="1 2">
    <name type="scientific">Penicillium roqueforti (strain FM164)</name>
    <dbReference type="NCBI Taxonomy" id="1365484"/>
    <lineage>
        <taxon>Eukaryota</taxon>
        <taxon>Fungi</taxon>
        <taxon>Dikarya</taxon>
        <taxon>Ascomycota</taxon>
        <taxon>Pezizomycotina</taxon>
        <taxon>Eurotiomycetes</taxon>
        <taxon>Eurotiomycetidae</taxon>
        <taxon>Eurotiales</taxon>
        <taxon>Aspergillaceae</taxon>
        <taxon>Penicillium</taxon>
    </lineage>
</organism>
<accession>W6PSN6</accession>
<dbReference type="OrthoDB" id="4349843at2759"/>
<name>W6PSN6_PENRF</name>
<sequence length="105" mass="11314">MTTRTAPRGLLVLVYVGRAKSGTTSGQVHLHAKPAVKCVVRSVAHVLSWHWRHGASKPLASAWLTSGVAFYQSETRASWGAAAFVIFRHGGNAGWRCGGQRGVYL</sequence>
<reference evidence="1" key="1">
    <citation type="journal article" date="2014" name="Nat. Commun.">
        <title>Multiple recent horizontal transfers of a large genomic region in cheese making fungi.</title>
        <authorList>
            <person name="Cheeseman K."/>
            <person name="Ropars J."/>
            <person name="Renault P."/>
            <person name="Dupont J."/>
            <person name="Gouzy J."/>
            <person name="Branca A."/>
            <person name="Abraham A.L."/>
            <person name="Ceppi M."/>
            <person name="Conseiller E."/>
            <person name="Debuchy R."/>
            <person name="Malagnac F."/>
            <person name="Goarin A."/>
            <person name="Silar P."/>
            <person name="Lacoste S."/>
            <person name="Sallet E."/>
            <person name="Bensimon A."/>
            <person name="Giraud T."/>
            <person name="Brygoo Y."/>
        </authorList>
    </citation>
    <scope>NUCLEOTIDE SEQUENCE [LARGE SCALE GENOMIC DNA]</scope>
    <source>
        <strain evidence="1">FM164</strain>
    </source>
</reference>
<evidence type="ECO:0000313" key="2">
    <source>
        <dbReference type="Proteomes" id="UP000030686"/>
    </source>
</evidence>
<keyword evidence="2" id="KW-1185">Reference proteome</keyword>
<protein>
    <submittedName>
        <fullName evidence="1">Uncharacterized protein</fullName>
    </submittedName>
</protein>